<evidence type="ECO:0000313" key="1">
    <source>
        <dbReference type="EMBL" id="GAA4707498.1"/>
    </source>
</evidence>
<organism evidence="1 2">
    <name type="scientific">Promicromonospora umidemergens</name>
    <dbReference type="NCBI Taxonomy" id="629679"/>
    <lineage>
        <taxon>Bacteria</taxon>
        <taxon>Bacillati</taxon>
        <taxon>Actinomycetota</taxon>
        <taxon>Actinomycetes</taxon>
        <taxon>Micrococcales</taxon>
        <taxon>Promicromonosporaceae</taxon>
        <taxon>Promicromonospora</taxon>
    </lineage>
</organism>
<name>A0ABP8XID9_9MICO</name>
<reference evidence="2" key="1">
    <citation type="journal article" date="2019" name="Int. J. Syst. Evol. Microbiol.">
        <title>The Global Catalogue of Microorganisms (GCM) 10K type strain sequencing project: providing services to taxonomists for standard genome sequencing and annotation.</title>
        <authorList>
            <consortium name="The Broad Institute Genomics Platform"/>
            <consortium name="The Broad Institute Genome Sequencing Center for Infectious Disease"/>
            <person name="Wu L."/>
            <person name="Ma J."/>
        </authorList>
    </citation>
    <scope>NUCLEOTIDE SEQUENCE [LARGE SCALE GENOMIC DNA]</scope>
    <source>
        <strain evidence="2">JCM 17975</strain>
    </source>
</reference>
<accession>A0ABP8XID9</accession>
<protein>
    <submittedName>
        <fullName evidence="1">Uncharacterized protein</fullName>
    </submittedName>
</protein>
<dbReference type="EMBL" id="BAABHM010000013">
    <property type="protein sequence ID" value="GAA4707498.1"/>
    <property type="molecule type" value="Genomic_DNA"/>
</dbReference>
<sequence>MLDTTPEHPYAAGVIRFPATGPEWYANSSHITRGFDTSIPPEIVSSGRLYVRLLTSMPVSFATASPDETFAERGITVGISGAVSGCNIGLSVPGHRDGPVRRRLQLDDPDEYALVASDLANLWLYLARVPTA</sequence>
<evidence type="ECO:0000313" key="2">
    <source>
        <dbReference type="Proteomes" id="UP001500843"/>
    </source>
</evidence>
<dbReference type="Proteomes" id="UP001500843">
    <property type="component" value="Unassembled WGS sequence"/>
</dbReference>
<gene>
    <name evidence="1" type="ORF">GCM10023198_32450</name>
</gene>
<proteinExistence type="predicted"/>
<keyword evidence="2" id="KW-1185">Reference proteome</keyword>
<dbReference type="RefSeq" id="WP_253873118.1">
    <property type="nucleotide sequence ID" value="NZ_BAABHM010000013.1"/>
</dbReference>
<comment type="caution">
    <text evidence="1">The sequence shown here is derived from an EMBL/GenBank/DDBJ whole genome shotgun (WGS) entry which is preliminary data.</text>
</comment>